<feature type="compositionally biased region" description="Low complexity" evidence="1">
    <location>
        <begin position="48"/>
        <end position="59"/>
    </location>
</feature>
<dbReference type="Proteomes" id="UP001178507">
    <property type="component" value="Unassembled WGS sequence"/>
</dbReference>
<dbReference type="AlphaFoldDB" id="A0AA36IM95"/>
<accession>A0AA36IM95</accession>
<protein>
    <submittedName>
        <fullName evidence="2">Uncharacterized protein</fullName>
    </submittedName>
</protein>
<reference evidence="2" key="1">
    <citation type="submission" date="2023-08" db="EMBL/GenBank/DDBJ databases">
        <authorList>
            <person name="Chen Y."/>
            <person name="Shah S."/>
            <person name="Dougan E. K."/>
            <person name="Thang M."/>
            <person name="Chan C."/>
        </authorList>
    </citation>
    <scope>NUCLEOTIDE SEQUENCE</scope>
</reference>
<gene>
    <name evidence="2" type="ORF">EVOR1521_LOCUS15842</name>
</gene>
<evidence type="ECO:0000256" key="1">
    <source>
        <dbReference type="SAM" id="MobiDB-lite"/>
    </source>
</evidence>
<name>A0AA36IM95_9DINO</name>
<dbReference type="EMBL" id="CAUJNA010002068">
    <property type="protein sequence ID" value="CAJ1390407.1"/>
    <property type="molecule type" value="Genomic_DNA"/>
</dbReference>
<keyword evidence="3" id="KW-1185">Reference proteome</keyword>
<evidence type="ECO:0000313" key="2">
    <source>
        <dbReference type="EMBL" id="CAJ1390407.1"/>
    </source>
</evidence>
<sequence>MTGVHASMPALQLSCYLRVYCGRHQPTGELMLEPILWEPGEEPPVKATVETQTETTQEDVPPPKPRGDWPRAPPEPPTDSAMFPAEIRLGRDASEQIEEEVIVVAPQPQAPAEGPTPALPLVSQLVRELMQLADETA</sequence>
<proteinExistence type="predicted"/>
<organism evidence="2 3">
    <name type="scientific">Effrenium voratum</name>
    <dbReference type="NCBI Taxonomy" id="2562239"/>
    <lineage>
        <taxon>Eukaryota</taxon>
        <taxon>Sar</taxon>
        <taxon>Alveolata</taxon>
        <taxon>Dinophyceae</taxon>
        <taxon>Suessiales</taxon>
        <taxon>Symbiodiniaceae</taxon>
        <taxon>Effrenium</taxon>
    </lineage>
</organism>
<comment type="caution">
    <text evidence="2">The sequence shown here is derived from an EMBL/GenBank/DDBJ whole genome shotgun (WGS) entry which is preliminary data.</text>
</comment>
<feature type="region of interest" description="Disordered" evidence="1">
    <location>
        <begin position="39"/>
        <end position="82"/>
    </location>
</feature>
<evidence type="ECO:0000313" key="3">
    <source>
        <dbReference type="Proteomes" id="UP001178507"/>
    </source>
</evidence>